<feature type="compositionally biased region" description="Low complexity" evidence="1">
    <location>
        <begin position="41"/>
        <end position="51"/>
    </location>
</feature>
<protein>
    <submittedName>
        <fullName evidence="2">Uncharacterized protein</fullName>
    </submittedName>
</protein>
<sequence length="276" mass="31583">MNNRFNENWPYNRAPGNNPLARRQRARHPVRPRPHNHNHNPNHNPNPAAAIPPADLRAMQRTLTQQAQQIQALEQAVHQQDLILEQALNYQVAALQHIGATLAQHTAHLHAHEQPLQPLLKRIHVLDGRRAEDARHARHRHEAGYGGSIELDLWLLAQKHIEDPHRARRWGRRFHHLYGYRYQDVRARTTMPPPPPLPWPALDARVAAVFNIHADLMVAPGVPGRLALLDRCRALLGVWVDPARRPRDWMAEGSESRGAYEGIVGRFRGLMEASHE</sequence>
<gene>
    <name evidence="2" type="ORF">BP00DRAFT_452179</name>
</gene>
<accession>A0A2V5HUT1</accession>
<keyword evidence="3" id="KW-1185">Reference proteome</keyword>
<dbReference type="AlphaFoldDB" id="A0A2V5HUT1"/>
<feature type="region of interest" description="Disordered" evidence="1">
    <location>
        <begin position="1"/>
        <end position="51"/>
    </location>
</feature>
<evidence type="ECO:0000256" key="1">
    <source>
        <dbReference type="SAM" id="MobiDB-lite"/>
    </source>
</evidence>
<evidence type="ECO:0000313" key="3">
    <source>
        <dbReference type="Proteomes" id="UP000248817"/>
    </source>
</evidence>
<organism evidence="2 3">
    <name type="scientific">Aspergillus indologenus CBS 114.80</name>
    <dbReference type="NCBI Taxonomy" id="1450541"/>
    <lineage>
        <taxon>Eukaryota</taxon>
        <taxon>Fungi</taxon>
        <taxon>Dikarya</taxon>
        <taxon>Ascomycota</taxon>
        <taxon>Pezizomycotina</taxon>
        <taxon>Eurotiomycetes</taxon>
        <taxon>Eurotiomycetidae</taxon>
        <taxon>Eurotiales</taxon>
        <taxon>Aspergillaceae</taxon>
        <taxon>Aspergillus</taxon>
        <taxon>Aspergillus subgen. Circumdati</taxon>
    </lineage>
</organism>
<proteinExistence type="predicted"/>
<dbReference type="Proteomes" id="UP000248817">
    <property type="component" value="Unassembled WGS sequence"/>
</dbReference>
<name>A0A2V5HUT1_9EURO</name>
<feature type="compositionally biased region" description="Basic residues" evidence="1">
    <location>
        <begin position="22"/>
        <end position="40"/>
    </location>
</feature>
<evidence type="ECO:0000313" key="2">
    <source>
        <dbReference type="EMBL" id="PYI25353.1"/>
    </source>
</evidence>
<dbReference type="EMBL" id="KZ825652">
    <property type="protein sequence ID" value="PYI25353.1"/>
    <property type="molecule type" value="Genomic_DNA"/>
</dbReference>
<reference evidence="2 3" key="1">
    <citation type="submission" date="2018-02" db="EMBL/GenBank/DDBJ databases">
        <title>The genomes of Aspergillus section Nigri reveals drivers in fungal speciation.</title>
        <authorList>
            <consortium name="DOE Joint Genome Institute"/>
            <person name="Vesth T.C."/>
            <person name="Nybo J."/>
            <person name="Theobald S."/>
            <person name="Brandl J."/>
            <person name="Frisvad J.C."/>
            <person name="Nielsen K.F."/>
            <person name="Lyhne E.K."/>
            <person name="Kogle M.E."/>
            <person name="Kuo A."/>
            <person name="Riley R."/>
            <person name="Clum A."/>
            <person name="Nolan M."/>
            <person name="Lipzen A."/>
            <person name="Salamov A."/>
            <person name="Henrissat B."/>
            <person name="Wiebenga A."/>
            <person name="De vries R.P."/>
            <person name="Grigoriev I.V."/>
            <person name="Mortensen U.H."/>
            <person name="Andersen M.R."/>
            <person name="Baker S.E."/>
        </authorList>
    </citation>
    <scope>NUCLEOTIDE SEQUENCE [LARGE SCALE GENOMIC DNA]</scope>
    <source>
        <strain evidence="2 3">CBS 114.80</strain>
    </source>
</reference>